<name>A0ABR8Z7A2_9FLAO</name>
<gene>
    <name evidence="1" type="ORF">IC610_01665</name>
</gene>
<dbReference type="Proteomes" id="UP000637299">
    <property type="component" value="Unassembled WGS sequence"/>
</dbReference>
<sequence length="90" mass="10490">MEIAGFVKSKHIDHIRIITNEKAQELDVFYSQSWKVAVNELFERQNIIFRVKIESVDYYGLKLGKLWLCNIIVPAPPPPPPSKIKRKDQI</sequence>
<evidence type="ECO:0000313" key="1">
    <source>
        <dbReference type="EMBL" id="MBD8081123.1"/>
    </source>
</evidence>
<protein>
    <submittedName>
        <fullName evidence="1">Uncharacterized protein</fullName>
    </submittedName>
</protein>
<accession>A0ABR8Z7A2</accession>
<reference evidence="1 2" key="1">
    <citation type="submission" date="2020-09" db="EMBL/GenBank/DDBJ databases">
        <title>Genome seq and assembly of Chryseobacterium sp.</title>
        <authorList>
            <person name="Chhetri G."/>
        </authorList>
    </citation>
    <scope>NUCLEOTIDE SEQUENCE [LARGE SCALE GENOMIC DNA]</scope>
    <source>
        <strain evidence="1 2">GCR10</strain>
    </source>
</reference>
<keyword evidence="2" id="KW-1185">Reference proteome</keyword>
<comment type="caution">
    <text evidence="1">The sequence shown here is derived from an EMBL/GenBank/DDBJ whole genome shotgun (WGS) entry which is preliminary data.</text>
</comment>
<proteinExistence type="predicted"/>
<evidence type="ECO:0000313" key="2">
    <source>
        <dbReference type="Proteomes" id="UP000637299"/>
    </source>
</evidence>
<dbReference type="RefSeq" id="WP_191734939.1">
    <property type="nucleotide sequence ID" value="NZ_JACYFS010000001.1"/>
</dbReference>
<dbReference type="EMBL" id="JACYFS010000001">
    <property type="protein sequence ID" value="MBD8081123.1"/>
    <property type="molecule type" value="Genomic_DNA"/>
</dbReference>
<organism evidence="1 2">
    <name type="scientific">Chryseobacterium caseinilyticum</name>
    <dbReference type="NCBI Taxonomy" id="2771428"/>
    <lineage>
        <taxon>Bacteria</taxon>
        <taxon>Pseudomonadati</taxon>
        <taxon>Bacteroidota</taxon>
        <taxon>Flavobacteriia</taxon>
        <taxon>Flavobacteriales</taxon>
        <taxon>Weeksellaceae</taxon>
        <taxon>Chryseobacterium group</taxon>
        <taxon>Chryseobacterium</taxon>
    </lineage>
</organism>